<dbReference type="Pfam" id="PF17136">
    <property type="entry name" value="ribosomal_L24"/>
    <property type="match status" value="1"/>
</dbReference>
<protein>
    <recommendedName>
        <fullName evidence="4 5">Large ribosomal subunit protein uL24</fullName>
    </recommendedName>
</protein>
<keyword evidence="2 5" id="KW-0689">Ribosomal protein</keyword>
<dbReference type="SUPFAM" id="SSF50104">
    <property type="entry name" value="Translation proteins SH3-like domain"/>
    <property type="match status" value="1"/>
</dbReference>
<gene>
    <name evidence="5 8" type="primary">rplX</name>
    <name evidence="8" type="ORF">FNIIJ_050</name>
</gene>
<keyword evidence="5" id="KW-0694">RNA-binding</keyword>
<dbReference type="EMBL" id="CP006873">
    <property type="protein sequence ID" value="AID37354.1"/>
    <property type="molecule type" value="Genomic_DNA"/>
</dbReference>
<evidence type="ECO:0000256" key="1">
    <source>
        <dbReference type="ARBA" id="ARBA00010618"/>
    </source>
</evidence>
<dbReference type="InterPro" id="IPR005825">
    <property type="entry name" value="Ribosomal_uL24_CS"/>
</dbReference>
<feature type="domain" description="KOW" evidence="7">
    <location>
        <begin position="4"/>
        <end position="31"/>
    </location>
</feature>
<accession>A0A068DSJ8</accession>
<dbReference type="NCBIfam" id="TIGR01079">
    <property type="entry name" value="rplX_bact"/>
    <property type="match status" value="1"/>
</dbReference>
<dbReference type="GO" id="GO:0019843">
    <property type="term" value="F:rRNA binding"/>
    <property type="evidence" value="ECO:0007669"/>
    <property type="project" value="UniProtKB-UniRule"/>
</dbReference>
<evidence type="ECO:0000256" key="4">
    <source>
        <dbReference type="ARBA" id="ARBA00035206"/>
    </source>
</evidence>
<dbReference type="Gene3D" id="2.30.30.30">
    <property type="match status" value="1"/>
</dbReference>
<comment type="function">
    <text evidence="5">One of the proteins that surrounds the polypeptide exit tunnel on the outside of the subunit.</text>
</comment>
<evidence type="ECO:0000256" key="6">
    <source>
        <dbReference type="RuleBase" id="RU003477"/>
    </source>
</evidence>
<dbReference type="SMART" id="SM00739">
    <property type="entry name" value="KOW"/>
    <property type="match status" value="1"/>
</dbReference>
<sequence length="103" mass="11406">MKSKIKKGDKIIVLSGNYKGVKGRVIAVFPQNKTAIVKGVNLIKQHIKPHDHNTKGEIIKRESPISLSKISVVDPDSGKPTRIGFHLKDGKKFRIAKRSGKIL</sequence>
<organism evidence="8 9">
    <name type="scientific">Candidatus Walczuchella monophlebidarum</name>
    <dbReference type="NCBI Taxonomy" id="1415657"/>
    <lineage>
        <taxon>Bacteria</taxon>
        <taxon>Pseudomonadati</taxon>
        <taxon>Bacteroidota</taxon>
        <taxon>Flavobacteriia</taxon>
        <taxon>Flavobacteriales</taxon>
        <taxon>Candidatus Walczuchella</taxon>
    </lineage>
</organism>
<dbReference type="InterPro" id="IPR041988">
    <property type="entry name" value="Ribosomal_uL24_KOW"/>
</dbReference>
<comment type="function">
    <text evidence="5">One of two assembly initiator proteins, it binds directly to the 5'-end of the 23S rRNA, where it nucleates assembly of the 50S subunit.</text>
</comment>
<name>A0A068DSJ8_9FLAO</name>
<keyword evidence="9" id="KW-1185">Reference proteome</keyword>
<dbReference type="GO" id="GO:0006412">
    <property type="term" value="P:translation"/>
    <property type="evidence" value="ECO:0007669"/>
    <property type="project" value="UniProtKB-UniRule"/>
</dbReference>
<dbReference type="PANTHER" id="PTHR12903">
    <property type="entry name" value="MITOCHONDRIAL RIBOSOMAL PROTEIN L24"/>
    <property type="match status" value="1"/>
</dbReference>
<dbReference type="KEGG" id="elv:FNIIJ_050"/>
<dbReference type="InterPro" id="IPR057264">
    <property type="entry name" value="Ribosomal_uL24_C"/>
</dbReference>
<dbReference type="PROSITE" id="PS01108">
    <property type="entry name" value="RIBOSOMAL_L24"/>
    <property type="match status" value="1"/>
</dbReference>
<proteinExistence type="inferred from homology"/>
<evidence type="ECO:0000256" key="3">
    <source>
        <dbReference type="ARBA" id="ARBA00023274"/>
    </source>
</evidence>
<dbReference type="HOGENOM" id="CLU_093315_2_0_10"/>
<evidence type="ECO:0000256" key="2">
    <source>
        <dbReference type="ARBA" id="ARBA00022980"/>
    </source>
</evidence>
<dbReference type="Pfam" id="PF00467">
    <property type="entry name" value="KOW"/>
    <property type="match status" value="1"/>
</dbReference>
<evidence type="ECO:0000313" key="9">
    <source>
        <dbReference type="Proteomes" id="UP000027148"/>
    </source>
</evidence>
<dbReference type="GO" id="GO:0003735">
    <property type="term" value="F:structural constituent of ribosome"/>
    <property type="evidence" value="ECO:0007669"/>
    <property type="project" value="InterPro"/>
</dbReference>
<dbReference type="OrthoDB" id="9807419at2"/>
<dbReference type="InterPro" id="IPR008991">
    <property type="entry name" value="Translation_prot_SH3-like_sf"/>
</dbReference>
<evidence type="ECO:0000256" key="5">
    <source>
        <dbReference type="HAMAP-Rule" id="MF_01326"/>
    </source>
</evidence>
<keyword evidence="3 5" id="KW-0687">Ribonucleoprotein</keyword>
<evidence type="ECO:0000259" key="7">
    <source>
        <dbReference type="SMART" id="SM00739"/>
    </source>
</evidence>
<comment type="similarity">
    <text evidence="1 5 6">Belongs to the universal ribosomal protein uL24 family.</text>
</comment>
<dbReference type="InterPro" id="IPR014722">
    <property type="entry name" value="Rib_uL2_dom2"/>
</dbReference>
<evidence type="ECO:0000313" key="8">
    <source>
        <dbReference type="EMBL" id="AID37354.1"/>
    </source>
</evidence>
<dbReference type="STRING" id="1415657.FNIIJ_050"/>
<dbReference type="AlphaFoldDB" id="A0A068DSJ8"/>
<dbReference type="RefSeq" id="WP_038436068.1">
    <property type="nucleotide sequence ID" value="NZ_CP006873.1"/>
</dbReference>
<dbReference type="CDD" id="cd06089">
    <property type="entry name" value="KOW_RPL26"/>
    <property type="match status" value="1"/>
</dbReference>
<comment type="subunit">
    <text evidence="5">Part of the 50S ribosomal subunit.</text>
</comment>
<keyword evidence="5" id="KW-0699">rRNA-binding</keyword>
<dbReference type="InterPro" id="IPR003256">
    <property type="entry name" value="Ribosomal_uL24"/>
</dbReference>
<reference evidence="8 9" key="1">
    <citation type="journal article" date="2014" name="Genome Biol. Evol.">
        <title>Genome sequence of "Candidatus Walczuchella monophlebidarum" the flavobacterial endosymbiont of Llaveia axin axin (Hemiptera: Coccoidea: Monophlebidae).</title>
        <authorList>
            <person name="Rosas-Perez T."/>
            <person name="Rosenblueth M."/>
            <person name="Rincon-Rosales R."/>
            <person name="Mora J."/>
            <person name="Martinez-Romero E."/>
        </authorList>
    </citation>
    <scope>NUCLEOTIDE SEQUENCE [LARGE SCALE GENOMIC DNA]</scope>
    <source>
        <strain evidence="8">FNIIJ</strain>
    </source>
</reference>
<dbReference type="Proteomes" id="UP000027148">
    <property type="component" value="Chromosome"/>
</dbReference>
<dbReference type="GO" id="GO:1990904">
    <property type="term" value="C:ribonucleoprotein complex"/>
    <property type="evidence" value="ECO:0007669"/>
    <property type="project" value="UniProtKB-KW"/>
</dbReference>
<dbReference type="InterPro" id="IPR005824">
    <property type="entry name" value="KOW"/>
</dbReference>
<dbReference type="HAMAP" id="MF_01326_B">
    <property type="entry name" value="Ribosomal_uL24_B"/>
    <property type="match status" value="1"/>
</dbReference>
<dbReference type="GO" id="GO:0005840">
    <property type="term" value="C:ribosome"/>
    <property type="evidence" value="ECO:0007669"/>
    <property type="project" value="UniProtKB-KW"/>
</dbReference>